<gene>
    <name evidence="2" type="ORF">HMH01_17280</name>
</gene>
<dbReference type="Proteomes" id="UP000572377">
    <property type="component" value="Unassembled WGS sequence"/>
</dbReference>
<name>A0A849L7F6_9RHOB</name>
<dbReference type="InterPro" id="IPR001584">
    <property type="entry name" value="Integrase_cat-core"/>
</dbReference>
<dbReference type="EMBL" id="JABFBC010000007">
    <property type="protein sequence ID" value="NNU82193.1"/>
    <property type="molecule type" value="Genomic_DNA"/>
</dbReference>
<dbReference type="GO" id="GO:0015074">
    <property type="term" value="P:DNA integration"/>
    <property type="evidence" value="ECO:0007669"/>
    <property type="project" value="InterPro"/>
</dbReference>
<feature type="domain" description="Integrase catalytic" evidence="1">
    <location>
        <begin position="7"/>
        <end position="49"/>
    </location>
</feature>
<sequence length="49" mass="5805">MALHCAGKADTNHGFVESFNCRLRDECLNEHLFTNLRRARRMIAVWRED</sequence>
<reference evidence="2 3" key="1">
    <citation type="submission" date="2020-05" db="EMBL/GenBank/DDBJ databases">
        <title>Gimesia benthica sp. nov., a novel planctomycete isolated from a deep-sea water sample of the Northwest Indian Ocean.</title>
        <authorList>
            <person name="Wang J."/>
            <person name="Ruan C."/>
            <person name="Song L."/>
            <person name="Zhu Y."/>
            <person name="Li A."/>
            <person name="Zheng X."/>
            <person name="Wang L."/>
            <person name="Lu Z."/>
            <person name="Huang Y."/>
            <person name="Du W."/>
            <person name="Zhou Y."/>
            <person name="Huang L."/>
            <person name="Dai X."/>
        </authorList>
    </citation>
    <scope>NUCLEOTIDE SEQUENCE [LARGE SCALE GENOMIC DNA]</scope>
    <source>
        <strain evidence="2 3">YYQ-30</strain>
    </source>
</reference>
<organism evidence="2 3">
    <name type="scientific">Halovulum dunhuangense</name>
    <dbReference type="NCBI Taxonomy" id="1505036"/>
    <lineage>
        <taxon>Bacteria</taxon>
        <taxon>Pseudomonadati</taxon>
        <taxon>Pseudomonadota</taxon>
        <taxon>Alphaproteobacteria</taxon>
        <taxon>Rhodobacterales</taxon>
        <taxon>Paracoccaceae</taxon>
        <taxon>Halovulum</taxon>
    </lineage>
</organism>
<dbReference type="Pfam" id="PF13683">
    <property type="entry name" value="rve_3"/>
    <property type="match status" value="1"/>
</dbReference>
<comment type="caution">
    <text evidence="2">The sequence shown here is derived from an EMBL/GenBank/DDBJ whole genome shotgun (WGS) entry which is preliminary data.</text>
</comment>
<evidence type="ECO:0000313" key="2">
    <source>
        <dbReference type="EMBL" id="NNU82193.1"/>
    </source>
</evidence>
<proteinExistence type="predicted"/>
<dbReference type="AlphaFoldDB" id="A0A849L7F6"/>
<evidence type="ECO:0000259" key="1">
    <source>
        <dbReference type="Pfam" id="PF13683"/>
    </source>
</evidence>
<keyword evidence="3" id="KW-1185">Reference proteome</keyword>
<protein>
    <submittedName>
        <fullName evidence="2">Transposase</fullName>
    </submittedName>
</protein>
<evidence type="ECO:0000313" key="3">
    <source>
        <dbReference type="Proteomes" id="UP000572377"/>
    </source>
</evidence>
<accession>A0A849L7F6</accession>